<proteinExistence type="inferred from homology"/>
<keyword evidence="5 6" id="KW-0694">RNA-binding</keyword>
<evidence type="ECO:0000256" key="2">
    <source>
        <dbReference type="ARBA" id="ARBA00022980"/>
    </source>
</evidence>
<comment type="similarity">
    <text evidence="1 5 6">Belongs to the bacterial ribosomal protein bL20 family.</text>
</comment>
<accession>A0A1F7YNH0</accession>
<evidence type="ECO:0000313" key="7">
    <source>
        <dbReference type="EMBL" id="OGM28852.1"/>
    </source>
</evidence>
<evidence type="ECO:0000256" key="5">
    <source>
        <dbReference type="HAMAP-Rule" id="MF_00382"/>
    </source>
</evidence>
<protein>
    <recommendedName>
        <fullName evidence="4 5">Large ribosomal subunit protein bL20</fullName>
    </recommendedName>
</protein>
<evidence type="ECO:0000256" key="4">
    <source>
        <dbReference type="ARBA" id="ARBA00035172"/>
    </source>
</evidence>
<dbReference type="EMBL" id="MGGM01000023">
    <property type="protein sequence ID" value="OGM28852.1"/>
    <property type="molecule type" value="Genomic_DNA"/>
</dbReference>
<dbReference type="InterPro" id="IPR005813">
    <property type="entry name" value="Ribosomal_bL20"/>
</dbReference>
<dbReference type="GO" id="GO:0005840">
    <property type="term" value="C:ribosome"/>
    <property type="evidence" value="ECO:0007669"/>
    <property type="project" value="UniProtKB-KW"/>
</dbReference>
<dbReference type="STRING" id="1802500.A2801_02725"/>
<comment type="caution">
    <text evidence="7">The sequence shown here is derived from an EMBL/GenBank/DDBJ whole genome shotgun (WGS) entry which is preliminary data.</text>
</comment>
<evidence type="ECO:0000313" key="8">
    <source>
        <dbReference type="Proteomes" id="UP000177263"/>
    </source>
</evidence>
<dbReference type="Proteomes" id="UP000177263">
    <property type="component" value="Unassembled WGS sequence"/>
</dbReference>
<dbReference type="Gene3D" id="6.10.160.10">
    <property type="match status" value="1"/>
</dbReference>
<dbReference type="Pfam" id="PF00453">
    <property type="entry name" value="Ribosomal_L20"/>
    <property type="match status" value="1"/>
</dbReference>
<dbReference type="GO" id="GO:0000027">
    <property type="term" value="P:ribosomal large subunit assembly"/>
    <property type="evidence" value="ECO:0007669"/>
    <property type="project" value="UniProtKB-UniRule"/>
</dbReference>
<dbReference type="InterPro" id="IPR035566">
    <property type="entry name" value="Ribosomal_protein_bL20_C"/>
</dbReference>
<dbReference type="AlphaFoldDB" id="A0A1F7YNH0"/>
<dbReference type="CDD" id="cd07026">
    <property type="entry name" value="Ribosomal_L20"/>
    <property type="match status" value="1"/>
</dbReference>
<reference evidence="7 8" key="1">
    <citation type="journal article" date="2016" name="Nat. Commun.">
        <title>Thousands of microbial genomes shed light on interconnected biogeochemical processes in an aquifer system.</title>
        <authorList>
            <person name="Anantharaman K."/>
            <person name="Brown C.T."/>
            <person name="Hug L.A."/>
            <person name="Sharon I."/>
            <person name="Castelle C.J."/>
            <person name="Probst A.J."/>
            <person name="Thomas B.C."/>
            <person name="Singh A."/>
            <person name="Wilkins M.J."/>
            <person name="Karaoz U."/>
            <person name="Brodie E.L."/>
            <person name="Williams K.H."/>
            <person name="Hubbard S.S."/>
            <person name="Banfield J.F."/>
        </authorList>
    </citation>
    <scope>NUCLEOTIDE SEQUENCE [LARGE SCALE GENOMIC DNA]</scope>
</reference>
<dbReference type="GO" id="GO:0019843">
    <property type="term" value="F:rRNA binding"/>
    <property type="evidence" value="ECO:0007669"/>
    <property type="project" value="UniProtKB-UniRule"/>
</dbReference>
<evidence type="ECO:0000256" key="6">
    <source>
        <dbReference type="RuleBase" id="RU000560"/>
    </source>
</evidence>
<keyword evidence="2 5" id="KW-0689">Ribosomal protein</keyword>
<dbReference type="GO" id="GO:0006412">
    <property type="term" value="P:translation"/>
    <property type="evidence" value="ECO:0007669"/>
    <property type="project" value="InterPro"/>
</dbReference>
<evidence type="ECO:0000256" key="3">
    <source>
        <dbReference type="ARBA" id="ARBA00023274"/>
    </source>
</evidence>
<organism evidence="7 8">
    <name type="scientific">Candidatus Woesebacteria bacterium RIFCSPHIGHO2_01_FULL_41_10</name>
    <dbReference type="NCBI Taxonomy" id="1802500"/>
    <lineage>
        <taxon>Bacteria</taxon>
        <taxon>Candidatus Woeseibacteriota</taxon>
    </lineage>
</organism>
<comment type="function">
    <text evidence="5 6">Binds directly to 23S ribosomal RNA and is necessary for the in vitro assembly process of the 50S ribosomal subunit. It is not involved in the protein synthesizing functions of that subunit.</text>
</comment>
<dbReference type="PANTHER" id="PTHR10986">
    <property type="entry name" value="39S RIBOSOMAL PROTEIN L20"/>
    <property type="match status" value="1"/>
</dbReference>
<keyword evidence="3 5" id="KW-0687">Ribonucleoprotein</keyword>
<sequence length="124" mass="13827">MPRTKSIAARKHRKIRASAKGYRFSASRRVKTAKEAILHAGNYSFAGRKARRRNIRKLWIIRLNAAARENAITYAKLMSGLKKAGIELDRKVLADIAVSDPSTFAKIAKRATKGLGVETSFTEK</sequence>
<name>A0A1F7YNH0_9BACT</name>
<dbReference type="PRINTS" id="PR00062">
    <property type="entry name" value="RIBOSOMALL20"/>
</dbReference>
<dbReference type="HAMAP" id="MF_00382">
    <property type="entry name" value="Ribosomal_bL20"/>
    <property type="match status" value="1"/>
</dbReference>
<evidence type="ECO:0000256" key="1">
    <source>
        <dbReference type="ARBA" id="ARBA00007698"/>
    </source>
</evidence>
<dbReference type="Gene3D" id="1.10.1900.20">
    <property type="entry name" value="Ribosomal protein L20"/>
    <property type="match status" value="1"/>
</dbReference>
<dbReference type="SUPFAM" id="SSF74731">
    <property type="entry name" value="Ribosomal protein L20"/>
    <property type="match status" value="1"/>
</dbReference>
<dbReference type="FunFam" id="1.10.1900.20:FF:000001">
    <property type="entry name" value="50S ribosomal protein L20"/>
    <property type="match status" value="1"/>
</dbReference>
<keyword evidence="5 6" id="KW-0699">rRNA-binding</keyword>
<dbReference type="GO" id="GO:1990904">
    <property type="term" value="C:ribonucleoprotein complex"/>
    <property type="evidence" value="ECO:0007669"/>
    <property type="project" value="UniProtKB-KW"/>
</dbReference>
<gene>
    <name evidence="5" type="primary">rplT</name>
    <name evidence="7" type="ORF">A2801_02725</name>
</gene>
<dbReference type="GO" id="GO:0003735">
    <property type="term" value="F:structural constituent of ribosome"/>
    <property type="evidence" value="ECO:0007669"/>
    <property type="project" value="InterPro"/>
</dbReference>
<dbReference type="NCBIfam" id="TIGR01032">
    <property type="entry name" value="rplT_bact"/>
    <property type="match status" value="1"/>
</dbReference>